<name>A0A9J9U9K3_ACIET</name>
<evidence type="ECO:0000313" key="8">
    <source>
        <dbReference type="EMBL" id="ACM31915.1"/>
    </source>
</evidence>
<evidence type="ECO:0000256" key="2">
    <source>
        <dbReference type="ARBA" id="ARBA00007656"/>
    </source>
</evidence>
<dbReference type="InterPro" id="IPR046357">
    <property type="entry name" value="PPIase_dom_sf"/>
</dbReference>
<evidence type="ECO:0000256" key="5">
    <source>
        <dbReference type="ARBA" id="ARBA00023235"/>
    </source>
</evidence>
<dbReference type="KEGG" id="dia:Dtpsy_0431"/>
<protein>
    <recommendedName>
        <fullName evidence="3">peptidylprolyl isomerase</fullName>
        <ecNumber evidence="3">5.2.1.8</ecNumber>
    </recommendedName>
</protein>
<dbReference type="Gene3D" id="3.10.50.40">
    <property type="match status" value="1"/>
</dbReference>
<keyword evidence="5 6" id="KW-0413">Isomerase</keyword>
<dbReference type="PROSITE" id="PS01096">
    <property type="entry name" value="PPIC_PPIASE_1"/>
    <property type="match status" value="1"/>
</dbReference>
<evidence type="ECO:0000256" key="1">
    <source>
        <dbReference type="ARBA" id="ARBA00000971"/>
    </source>
</evidence>
<proteinExistence type="inferred from homology"/>
<gene>
    <name evidence="8" type="ordered locus">Dtpsy_0431</name>
</gene>
<dbReference type="EC" id="5.2.1.8" evidence="3"/>
<evidence type="ECO:0000256" key="4">
    <source>
        <dbReference type="ARBA" id="ARBA00023110"/>
    </source>
</evidence>
<dbReference type="Pfam" id="PF00639">
    <property type="entry name" value="Rotamase"/>
    <property type="match status" value="1"/>
</dbReference>
<sequence length="278" mass="29814">MSNTTCGSGGCGCAGSTDNLPQEDAAPVARINGVPLHAEGEILPPDALRQRACTELLRQQAQREGLLSQDDAPGLDGATSAEASQAIERLLDQALQVPEPSEEACRRYHAAHPTLGGQGERVRMRHVLFAVTPGVDVKLLRQRAEGVLLDLRCADDDGARFAAAAGQWSNCPSGQEGGDLGWLSAEDCAPEFAREVFGTQEVGVLSRLVHSRFGLHVVEVCERQPGQELPFEQVRASVALMLRQQAWVNALRQYLQLLAGEAEVEGVHLDAADTPLVQ</sequence>
<evidence type="ECO:0000256" key="6">
    <source>
        <dbReference type="PROSITE-ProRule" id="PRU00278"/>
    </source>
</evidence>
<dbReference type="InterPro" id="IPR000297">
    <property type="entry name" value="PPIase_PpiC"/>
</dbReference>
<keyword evidence="9" id="KW-1185">Reference proteome</keyword>
<dbReference type="Proteomes" id="UP000000450">
    <property type="component" value="Chromosome"/>
</dbReference>
<organism evidence="8 9">
    <name type="scientific">Acidovorax ebreus (strain TPSY)</name>
    <name type="common">Diaphorobacter sp. (strain TPSY)</name>
    <dbReference type="NCBI Taxonomy" id="535289"/>
    <lineage>
        <taxon>Bacteria</taxon>
        <taxon>Pseudomonadati</taxon>
        <taxon>Pseudomonadota</taxon>
        <taxon>Betaproteobacteria</taxon>
        <taxon>Burkholderiales</taxon>
        <taxon>Comamonadaceae</taxon>
        <taxon>Diaphorobacter</taxon>
    </lineage>
</organism>
<dbReference type="EMBL" id="CP001392">
    <property type="protein sequence ID" value="ACM31915.1"/>
    <property type="molecule type" value="Genomic_DNA"/>
</dbReference>
<dbReference type="InterPro" id="IPR050245">
    <property type="entry name" value="PrsA_foldase"/>
</dbReference>
<evidence type="ECO:0000256" key="3">
    <source>
        <dbReference type="ARBA" id="ARBA00013194"/>
    </source>
</evidence>
<feature type="domain" description="PpiC" evidence="7">
    <location>
        <begin position="119"/>
        <end position="222"/>
    </location>
</feature>
<evidence type="ECO:0000313" key="9">
    <source>
        <dbReference type="Proteomes" id="UP000000450"/>
    </source>
</evidence>
<comment type="similarity">
    <text evidence="2">Belongs to the PpiC/parvulin rotamase family.</text>
</comment>
<dbReference type="PANTHER" id="PTHR47245">
    <property type="entry name" value="PEPTIDYLPROLYL ISOMERASE"/>
    <property type="match status" value="1"/>
</dbReference>
<keyword evidence="4 6" id="KW-0697">Rotamase</keyword>
<reference evidence="8 9" key="1">
    <citation type="journal article" date="2010" name="J. Bacteriol.">
        <title>Completed genome sequence of the anaerobic iron-oxidizing bacterium Acidovorax ebreus strain TPSY.</title>
        <authorList>
            <person name="Byrne-Bailey K.G."/>
            <person name="Weber K.A."/>
            <person name="Chair A.H."/>
            <person name="Bose S."/>
            <person name="Knox T."/>
            <person name="Spanbauer T.L."/>
            <person name="Chertkov O."/>
            <person name="Coates J.D."/>
        </authorList>
    </citation>
    <scope>NUCLEOTIDE SEQUENCE [LARGE SCALE GENOMIC DNA]</scope>
    <source>
        <strain evidence="8 9">TPSY</strain>
    </source>
</reference>
<dbReference type="PANTHER" id="PTHR47245:SF2">
    <property type="entry name" value="PEPTIDYL-PROLYL CIS-TRANS ISOMERASE HP_0175-RELATED"/>
    <property type="match status" value="1"/>
</dbReference>
<dbReference type="RefSeq" id="WP_012655474.1">
    <property type="nucleotide sequence ID" value="NC_011992.1"/>
</dbReference>
<dbReference type="AlphaFoldDB" id="A0A9J9U9K3"/>
<comment type="catalytic activity">
    <reaction evidence="1">
        <text>[protein]-peptidylproline (omega=180) = [protein]-peptidylproline (omega=0)</text>
        <dbReference type="Rhea" id="RHEA:16237"/>
        <dbReference type="Rhea" id="RHEA-COMP:10747"/>
        <dbReference type="Rhea" id="RHEA-COMP:10748"/>
        <dbReference type="ChEBI" id="CHEBI:83833"/>
        <dbReference type="ChEBI" id="CHEBI:83834"/>
        <dbReference type="EC" id="5.2.1.8"/>
    </reaction>
</comment>
<evidence type="ECO:0000259" key="7">
    <source>
        <dbReference type="PROSITE" id="PS50198"/>
    </source>
</evidence>
<accession>A0A9J9U9K3</accession>
<dbReference type="GO" id="GO:0003755">
    <property type="term" value="F:peptidyl-prolyl cis-trans isomerase activity"/>
    <property type="evidence" value="ECO:0007669"/>
    <property type="project" value="UniProtKB-KW"/>
</dbReference>
<dbReference type="InterPro" id="IPR023058">
    <property type="entry name" value="PPIase_PpiC_CS"/>
</dbReference>
<dbReference type="PROSITE" id="PS50198">
    <property type="entry name" value="PPIC_PPIASE_2"/>
    <property type="match status" value="1"/>
</dbReference>
<dbReference type="SUPFAM" id="SSF54534">
    <property type="entry name" value="FKBP-like"/>
    <property type="match status" value="1"/>
</dbReference>